<accession>A0A3B0XM67</accession>
<dbReference type="PANTHER" id="PTHR12901:SF10">
    <property type="entry name" value="COENZYME Q-BINDING PROTEIN COQ10, MITOCHONDRIAL"/>
    <property type="match status" value="1"/>
</dbReference>
<feature type="domain" description="Coenzyme Q-binding protein COQ10 START" evidence="1">
    <location>
        <begin position="10"/>
        <end position="136"/>
    </location>
</feature>
<evidence type="ECO:0000259" key="1">
    <source>
        <dbReference type="Pfam" id="PF03364"/>
    </source>
</evidence>
<dbReference type="InterPro" id="IPR023393">
    <property type="entry name" value="START-like_dom_sf"/>
</dbReference>
<dbReference type="Gene3D" id="3.30.530.20">
    <property type="match status" value="1"/>
</dbReference>
<dbReference type="AlphaFoldDB" id="A0A3B0XM67"/>
<organism evidence="2">
    <name type="scientific">hydrothermal vent metagenome</name>
    <dbReference type="NCBI Taxonomy" id="652676"/>
    <lineage>
        <taxon>unclassified sequences</taxon>
        <taxon>metagenomes</taxon>
        <taxon>ecological metagenomes</taxon>
    </lineage>
</organism>
<name>A0A3B0XM67_9ZZZZ</name>
<dbReference type="InterPro" id="IPR044996">
    <property type="entry name" value="COQ10-like"/>
</dbReference>
<dbReference type="GO" id="GO:0045333">
    <property type="term" value="P:cellular respiration"/>
    <property type="evidence" value="ECO:0007669"/>
    <property type="project" value="InterPro"/>
</dbReference>
<dbReference type="EMBL" id="UOFJ01000193">
    <property type="protein sequence ID" value="VAW65810.1"/>
    <property type="molecule type" value="Genomic_DNA"/>
</dbReference>
<dbReference type="Pfam" id="PF03364">
    <property type="entry name" value="Polyketide_cyc"/>
    <property type="match status" value="1"/>
</dbReference>
<dbReference type="PANTHER" id="PTHR12901">
    <property type="entry name" value="SPERM PROTEIN HOMOLOG"/>
    <property type="match status" value="1"/>
</dbReference>
<dbReference type="InterPro" id="IPR005031">
    <property type="entry name" value="COQ10_START"/>
</dbReference>
<dbReference type="CDD" id="cd07813">
    <property type="entry name" value="COQ10p_like"/>
    <property type="match status" value="1"/>
</dbReference>
<protein>
    <submittedName>
        <fullName evidence="2">Ribosome association toxin RatA</fullName>
    </submittedName>
</protein>
<evidence type="ECO:0000313" key="2">
    <source>
        <dbReference type="EMBL" id="VAW65810.1"/>
    </source>
</evidence>
<dbReference type="SUPFAM" id="SSF55961">
    <property type="entry name" value="Bet v1-like"/>
    <property type="match status" value="1"/>
</dbReference>
<gene>
    <name evidence="2" type="ORF">MNBD_GAMMA10-253</name>
</gene>
<reference evidence="2" key="1">
    <citation type="submission" date="2018-06" db="EMBL/GenBank/DDBJ databases">
        <authorList>
            <person name="Zhirakovskaya E."/>
        </authorList>
    </citation>
    <scope>NUCLEOTIDE SEQUENCE</scope>
</reference>
<sequence>MTLISRNALVPYSVAEMYKLVDDIETYADFLPWCRSSDVFSRDANEVKASIEIARGAFNKSFTTLNRLQQNKMIEMRLIKGPFKHLNGFWRFDALKDESACKISLDLDFEFENRLLALAVGPVFSQIANSMVDAFCKRAMEVYGERI</sequence>
<proteinExistence type="predicted"/>
<dbReference type="GO" id="GO:0048039">
    <property type="term" value="F:ubiquinone binding"/>
    <property type="evidence" value="ECO:0007669"/>
    <property type="project" value="InterPro"/>
</dbReference>